<name>A0A1E5RZ46_HANUV</name>
<dbReference type="GO" id="GO:1990904">
    <property type="term" value="C:ribonucleoprotein complex"/>
    <property type="evidence" value="ECO:0007669"/>
    <property type="project" value="UniProtKB-KW"/>
</dbReference>
<evidence type="ECO:0000256" key="5">
    <source>
        <dbReference type="ARBA" id="ARBA00023128"/>
    </source>
</evidence>
<keyword evidence="6" id="KW-0804">Transcription</keyword>
<gene>
    <name evidence="11" type="ORF">AWRI3580_g968</name>
</gene>
<dbReference type="AlphaFoldDB" id="A0A1E5RZ46"/>
<dbReference type="EMBL" id="LPNN01000002">
    <property type="protein sequence ID" value="OEJ92018.1"/>
    <property type="molecule type" value="Genomic_DNA"/>
</dbReference>
<feature type="region of interest" description="Disordered" evidence="10">
    <location>
        <begin position="232"/>
        <end position="254"/>
    </location>
</feature>
<keyword evidence="4" id="KW-0805">Transcription regulation</keyword>
<dbReference type="Proteomes" id="UP000095358">
    <property type="component" value="Unassembled WGS sequence"/>
</dbReference>
<dbReference type="InterPro" id="IPR024629">
    <property type="entry name" value="Ribosomal_mL67"/>
</dbReference>
<reference evidence="12" key="1">
    <citation type="journal article" date="2016" name="Genome Announc.">
        <title>Genome sequences of three species of Hanseniaspora isolated from spontaneous wine fermentations.</title>
        <authorList>
            <person name="Sternes P.R."/>
            <person name="Lee D."/>
            <person name="Kutyna D.R."/>
            <person name="Borneman A.R."/>
        </authorList>
    </citation>
    <scope>NUCLEOTIDE SEQUENCE [LARGE SCALE GENOMIC DNA]</scope>
    <source>
        <strain evidence="12">AWRI3580</strain>
    </source>
</reference>
<dbReference type="STRING" id="29833.A0A1E5RZ46"/>
<evidence type="ECO:0000313" key="11">
    <source>
        <dbReference type="EMBL" id="OEJ92018.1"/>
    </source>
</evidence>
<keyword evidence="12" id="KW-1185">Reference proteome</keyword>
<evidence type="ECO:0000256" key="4">
    <source>
        <dbReference type="ARBA" id="ARBA00023015"/>
    </source>
</evidence>
<accession>A0A1E5RZ46</accession>
<keyword evidence="7" id="KW-0687">Ribonucleoprotein</keyword>
<dbReference type="GO" id="GO:0003735">
    <property type="term" value="F:structural constituent of ribosome"/>
    <property type="evidence" value="ECO:0007669"/>
    <property type="project" value="TreeGrafter"/>
</dbReference>
<comment type="similarity">
    <text evidence="2">Belongs to the mitochondrion-specific ribosomal protein mL67 family.</text>
</comment>
<proteinExistence type="inferred from homology"/>
<protein>
    <recommendedName>
        <fullName evidence="8">Large ribosomal subunit protein mL67</fullName>
    </recommendedName>
    <alternativeName>
        <fullName evidence="9">Mitochondrial homologous recombination protein 1</fullName>
    </alternativeName>
</protein>
<dbReference type="GO" id="GO:0005739">
    <property type="term" value="C:mitochondrion"/>
    <property type="evidence" value="ECO:0007669"/>
    <property type="project" value="UniProtKB-SubCell"/>
</dbReference>
<evidence type="ECO:0000256" key="8">
    <source>
        <dbReference type="ARBA" id="ARBA00035185"/>
    </source>
</evidence>
<feature type="compositionally biased region" description="Basic and acidic residues" evidence="10">
    <location>
        <begin position="244"/>
        <end position="254"/>
    </location>
</feature>
<dbReference type="GO" id="GO:0005840">
    <property type="term" value="C:ribosome"/>
    <property type="evidence" value="ECO:0007669"/>
    <property type="project" value="UniProtKB-KW"/>
</dbReference>
<sequence length="254" mass="29548">MGFKSLYNLKTKLTGFYVDPKHFLEKDVPILFSPLQSKKAGFGPILCCWRNIRDGTLTYNTIPVIDPKLVYQTNFKQHQTQISPVHCRPDYWEVFYVASFSNYVQAGEIFKSLVALKKMRYTLQIKENKKIRKLSQIDPKRKPSYGLYNPFVQQEGVADLVESLSKSKYLNSSDLNGQVTIYWREKENAGDEEKHWKSKTSQIMIEHKTLDLITRDPFEAVLEINNISRSQWDAENEPESVIPQEEKDLAESEN</sequence>
<evidence type="ECO:0000256" key="2">
    <source>
        <dbReference type="ARBA" id="ARBA00010741"/>
    </source>
</evidence>
<evidence type="ECO:0000256" key="10">
    <source>
        <dbReference type="SAM" id="MobiDB-lite"/>
    </source>
</evidence>
<dbReference type="PANTHER" id="PTHR28184">
    <property type="entry name" value="MITOCHONDRIAL HOMOLOGOUS RECOMBINATION PROTEIN 1"/>
    <property type="match status" value="1"/>
</dbReference>
<evidence type="ECO:0000256" key="9">
    <source>
        <dbReference type="ARBA" id="ARBA00035511"/>
    </source>
</evidence>
<dbReference type="GO" id="GO:0003697">
    <property type="term" value="F:single-stranded DNA binding"/>
    <property type="evidence" value="ECO:0007669"/>
    <property type="project" value="InterPro"/>
</dbReference>
<evidence type="ECO:0000313" key="12">
    <source>
        <dbReference type="Proteomes" id="UP000095358"/>
    </source>
</evidence>
<dbReference type="OrthoDB" id="5333655at2759"/>
<evidence type="ECO:0000256" key="3">
    <source>
        <dbReference type="ARBA" id="ARBA00022980"/>
    </source>
</evidence>
<dbReference type="VEuPathDB" id="FungiDB:AWRI3580_g968"/>
<evidence type="ECO:0000256" key="7">
    <source>
        <dbReference type="ARBA" id="ARBA00023274"/>
    </source>
</evidence>
<organism evidence="11 12">
    <name type="scientific">Hanseniaspora uvarum</name>
    <name type="common">Yeast</name>
    <name type="synonym">Kloeckera apiculata</name>
    <dbReference type="NCBI Taxonomy" id="29833"/>
    <lineage>
        <taxon>Eukaryota</taxon>
        <taxon>Fungi</taxon>
        <taxon>Dikarya</taxon>
        <taxon>Ascomycota</taxon>
        <taxon>Saccharomycotina</taxon>
        <taxon>Saccharomycetes</taxon>
        <taxon>Saccharomycodales</taxon>
        <taxon>Saccharomycodaceae</taxon>
        <taxon>Hanseniaspora</taxon>
    </lineage>
</organism>
<evidence type="ECO:0000256" key="6">
    <source>
        <dbReference type="ARBA" id="ARBA00023163"/>
    </source>
</evidence>
<evidence type="ECO:0000256" key="1">
    <source>
        <dbReference type="ARBA" id="ARBA00004173"/>
    </source>
</evidence>
<dbReference type="PANTHER" id="PTHR28184:SF1">
    <property type="entry name" value="LARGE RIBOSOMAL SUBUNIT PROTEIN ML67"/>
    <property type="match status" value="1"/>
</dbReference>
<dbReference type="Pfam" id="PF12829">
    <property type="entry name" value="Mhr1"/>
    <property type="match status" value="1"/>
</dbReference>
<comment type="subcellular location">
    <subcellularLocation>
        <location evidence="1">Mitochondrion</location>
    </subcellularLocation>
</comment>
<comment type="caution">
    <text evidence="11">The sequence shown here is derived from an EMBL/GenBank/DDBJ whole genome shotgun (WGS) entry which is preliminary data.</text>
</comment>
<dbReference type="GO" id="GO:0000150">
    <property type="term" value="F:DNA strand exchange activity"/>
    <property type="evidence" value="ECO:0007669"/>
    <property type="project" value="InterPro"/>
</dbReference>
<keyword evidence="5" id="KW-0496">Mitochondrion</keyword>
<keyword evidence="3" id="KW-0689">Ribosomal protein</keyword>